<dbReference type="InterPro" id="IPR007487">
    <property type="entry name" value="ABC_transpt-TYRBP-like"/>
</dbReference>
<dbReference type="AlphaFoldDB" id="A0A0X1U6S8"/>
<evidence type="ECO:0000313" key="3">
    <source>
        <dbReference type="EMBL" id="SHE91046.1"/>
    </source>
</evidence>
<evidence type="ECO:0000313" key="2">
    <source>
        <dbReference type="EMBL" id="AMJ40645.1"/>
    </source>
</evidence>
<dbReference type="Gene3D" id="3.40.50.2300">
    <property type="match status" value="2"/>
</dbReference>
<feature type="signal peptide" evidence="1">
    <location>
        <begin position="1"/>
        <end position="21"/>
    </location>
</feature>
<dbReference type="Proteomes" id="UP000184204">
    <property type="component" value="Unassembled WGS sequence"/>
</dbReference>
<dbReference type="EMBL" id="FQUA01000010">
    <property type="protein sequence ID" value="SHE91046.1"/>
    <property type="molecule type" value="Genomic_DNA"/>
</dbReference>
<name>A0A0X1U6S8_ANAPI</name>
<dbReference type="Pfam" id="PF04392">
    <property type="entry name" value="ABC_sub_bind"/>
    <property type="match status" value="1"/>
</dbReference>
<keyword evidence="1" id="KW-0732">Signal</keyword>
<dbReference type="Proteomes" id="UP000068026">
    <property type="component" value="Chromosome"/>
</dbReference>
<keyword evidence="4" id="KW-1185">Reference proteome</keyword>
<gene>
    <name evidence="2" type="ORF">CPRO_10500</name>
    <name evidence="3" type="ORF">SAMN02745151_02178</name>
</gene>
<dbReference type="KEGG" id="cpro:CPRO_10500"/>
<reference evidence="2 4" key="1">
    <citation type="journal article" date="2016" name="Genome Announc.">
        <title>Complete Genome Sequence of the Amino Acid-Fermenting Clostridium propionicum X2 (DSM 1682).</title>
        <authorList>
            <person name="Poehlein A."/>
            <person name="Schlien K."/>
            <person name="Chowdhury N.P."/>
            <person name="Gottschalk G."/>
            <person name="Buckel W."/>
            <person name="Daniel R."/>
        </authorList>
    </citation>
    <scope>NUCLEOTIDE SEQUENCE [LARGE SCALE GENOMIC DNA]</scope>
    <source>
        <strain evidence="2 4">X2</strain>
    </source>
</reference>
<organism evidence="3 5">
    <name type="scientific">Anaerotignum propionicum DSM 1682</name>
    <dbReference type="NCBI Taxonomy" id="991789"/>
    <lineage>
        <taxon>Bacteria</taxon>
        <taxon>Bacillati</taxon>
        <taxon>Bacillota</taxon>
        <taxon>Clostridia</taxon>
        <taxon>Lachnospirales</taxon>
        <taxon>Anaerotignaceae</taxon>
        <taxon>Anaerotignum</taxon>
    </lineage>
</organism>
<dbReference type="CDD" id="cd06325">
    <property type="entry name" value="PBP1_ABC_unchar_transporter"/>
    <property type="match status" value="1"/>
</dbReference>
<dbReference type="PROSITE" id="PS51257">
    <property type="entry name" value="PROKAR_LIPOPROTEIN"/>
    <property type="match status" value="1"/>
</dbReference>
<reference evidence="4" key="2">
    <citation type="submission" date="2016-01" db="EMBL/GenBank/DDBJ databases">
        <authorList>
            <person name="Poehlein A."/>
            <person name="Schlien K."/>
            <person name="Gottschalk G."/>
            <person name="Buckel W."/>
            <person name="Daniel R."/>
        </authorList>
    </citation>
    <scope>NUCLEOTIDE SEQUENCE [LARGE SCALE GENOMIC DNA]</scope>
    <source>
        <strain evidence="4">X2</strain>
    </source>
</reference>
<evidence type="ECO:0000313" key="4">
    <source>
        <dbReference type="Proteomes" id="UP000068026"/>
    </source>
</evidence>
<dbReference type="InterPro" id="IPR028082">
    <property type="entry name" value="Peripla_BP_I"/>
</dbReference>
<dbReference type="PANTHER" id="PTHR35271">
    <property type="entry name" value="ABC TRANSPORTER, SUBSTRATE-BINDING LIPOPROTEIN-RELATED"/>
    <property type="match status" value="1"/>
</dbReference>
<feature type="chain" id="PRO_5044547687" evidence="1">
    <location>
        <begin position="22"/>
        <end position="332"/>
    </location>
</feature>
<dbReference type="PANTHER" id="PTHR35271:SF1">
    <property type="entry name" value="ABC TRANSPORTER, SUBSTRATE-BINDING LIPOPROTEIN"/>
    <property type="match status" value="1"/>
</dbReference>
<reference evidence="3" key="4">
    <citation type="submission" date="2016-11" db="EMBL/GenBank/DDBJ databases">
        <authorList>
            <person name="Varghese N."/>
            <person name="Submissions S."/>
        </authorList>
    </citation>
    <scope>NUCLEOTIDE SEQUENCE</scope>
    <source>
        <strain evidence="3">DSM 1682</strain>
    </source>
</reference>
<dbReference type="EMBL" id="CP014223">
    <property type="protein sequence ID" value="AMJ40645.1"/>
    <property type="molecule type" value="Genomic_DNA"/>
</dbReference>
<evidence type="ECO:0000313" key="5">
    <source>
        <dbReference type="Proteomes" id="UP000184204"/>
    </source>
</evidence>
<dbReference type="SUPFAM" id="SSF53822">
    <property type="entry name" value="Periplasmic binding protein-like I"/>
    <property type="match status" value="1"/>
</dbReference>
<proteinExistence type="predicted"/>
<sequence>MSMKKFLAFTMATIMSLVALSGCGSSSPQPGKDSASGNVPVIGISQYGQHASLDNCREGFLQGLEESGLVEGKDFTVDYQNAGFDDNITTQIAQNFSANNVALMCAIATPSATACFAAAEDKNIPVIFTAITDPVKAKLDKGNITGTSDKLPIEAQLELIRTLQPDAKTIGILYTTSEPNSVSAIAEYQEKGPSYGFTIETIGVTQQAEVLQAADNMIAKGVDCISNLTDNNVVGVLPSILEKTNEAGIPVYGSEIEQVKIGCVASAGIDYVLLGKQTGAMAAKILKGEAKAEELPYETITSFDTYINSKALADMGMKIPADIAEKAIEAAN</sequence>
<protein>
    <submittedName>
        <fullName evidence="3">ABC transport system substrate-binding protein</fullName>
    </submittedName>
    <submittedName>
        <fullName evidence="2">ABC transporter substrate binding protein</fullName>
    </submittedName>
</protein>
<accession>A0A0X1U6S8</accession>
<evidence type="ECO:0000256" key="1">
    <source>
        <dbReference type="SAM" id="SignalP"/>
    </source>
</evidence>
<reference evidence="5" key="3">
    <citation type="submission" date="2016-11" db="EMBL/GenBank/DDBJ databases">
        <authorList>
            <person name="Jaros S."/>
            <person name="Januszkiewicz K."/>
            <person name="Wedrychowicz H."/>
        </authorList>
    </citation>
    <scope>NUCLEOTIDE SEQUENCE [LARGE SCALE GENOMIC DNA]</scope>
    <source>
        <strain evidence="5">DSM 1682</strain>
    </source>
</reference>